<dbReference type="GO" id="GO:0006355">
    <property type="term" value="P:regulation of DNA-templated transcription"/>
    <property type="evidence" value="ECO:0007669"/>
    <property type="project" value="InterPro"/>
</dbReference>
<evidence type="ECO:0000256" key="6">
    <source>
        <dbReference type="SAM" id="Phobius"/>
    </source>
</evidence>
<evidence type="ECO:0000256" key="3">
    <source>
        <dbReference type="ARBA" id="ARBA00022692"/>
    </source>
</evidence>
<evidence type="ECO:0000259" key="7">
    <source>
        <dbReference type="PROSITE" id="PS50112"/>
    </source>
</evidence>
<dbReference type="InterPro" id="IPR013767">
    <property type="entry name" value="PAS_fold"/>
</dbReference>
<evidence type="ECO:0000256" key="4">
    <source>
        <dbReference type="ARBA" id="ARBA00022989"/>
    </source>
</evidence>
<evidence type="ECO:0000256" key="5">
    <source>
        <dbReference type="ARBA" id="ARBA00023136"/>
    </source>
</evidence>
<dbReference type="Pfam" id="PF08448">
    <property type="entry name" value="PAS_4"/>
    <property type="match status" value="2"/>
</dbReference>
<dbReference type="InterPro" id="IPR033479">
    <property type="entry name" value="dCache_1"/>
</dbReference>
<reference evidence="11 12" key="1">
    <citation type="submission" date="2017-01" db="EMBL/GenBank/DDBJ databases">
        <title>Genome sequencing of Rhodoferax fermentans JCM 7819.</title>
        <authorList>
            <person name="Kim Y.J."/>
            <person name="Farh M.E.-A."/>
            <person name="Yang D.-C."/>
        </authorList>
    </citation>
    <scope>NUCLEOTIDE SEQUENCE [LARGE SCALE GENOMIC DNA]</scope>
    <source>
        <strain evidence="11 12">JCM 7819</strain>
    </source>
</reference>
<organism evidence="11 12">
    <name type="scientific">Rhodoferax fermentans</name>
    <dbReference type="NCBI Taxonomy" id="28066"/>
    <lineage>
        <taxon>Bacteria</taxon>
        <taxon>Pseudomonadati</taxon>
        <taxon>Pseudomonadota</taxon>
        <taxon>Betaproteobacteria</taxon>
        <taxon>Burkholderiales</taxon>
        <taxon>Comamonadaceae</taxon>
        <taxon>Rhodoferax</taxon>
    </lineage>
</organism>
<keyword evidence="2" id="KW-1003">Cell membrane</keyword>
<dbReference type="InterPro" id="IPR035919">
    <property type="entry name" value="EAL_sf"/>
</dbReference>
<feature type="domain" description="PAS" evidence="7">
    <location>
        <begin position="629"/>
        <end position="705"/>
    </location>
</feature>
<feature type="domain" description="PAS" evidence="7">
    <location>
        <begin position="498"/>
        <end position="571"/>
    </location>
</feature>
<feature type="domain" description="GGDEF" evidence="10">
    <location>
        <begin position="794"/>
        <end position="928"/>
    </location>
</feature>
<dbReference type="PROSITE" id="PS50113">
    <property type="entry name" value="PAC"/>
    <property type="match status" value="2"/>
</dbReference>
<dbReference type="SMART" id="SM00267">
    <property type="entry name" value="GGDEF"/>
    <property type="match status" value="1"/>
</dbReference>
<comment type="subcellular location">
    <subcellularLocation>
        <location evidence="1">Cell membrane</location>
        <topology evidence="1">Multi-pass membrane protein</topology>
    </subcellularLocation>
</comment>
<dbReference type="CDD" id="cd18773">
    <property type="entry name" value="PDC1_HK_sensor"/>
    <property type="match status" value="1"/>
</dbReference>
<dbReference type="InterPro" id="IPR035965">
    <property type="entry name" value="PAS-like_dom_sf"/>
</dbReference>
<dbReference type="Proteomes" id="UP000190750">
    <property type="component" value="Unassembled WGS sequence"/>
</dbReference>
<evidence type="ECO:0000313" key="11">
    <source>
        <dbReference type="EMBL" id="OOV07157.1"/>
    </source>
</evidence>
<dbReference type="PROSITE" id="PS50112">
    <property type="entry name" value="PAS"/>
    <property type="match status" value="3"/>
</dbReference>
<proteinExistence type="predicted"/>
<evidence type="ECO:0000256" key="2">
    <source>
        <dbReference type="ARBA" id="ARBA00022475"/>
    </source>
</evidence>
<dbReference type="InterPro" id="IPR013656">
    <property type="entry name" value="PAS_4"/>
</dbReference>
<dbReference type="Gene3D" id="6.10.340.10">
    <property type="match status" value="1"/>
</dbReference>
<evidence type="ECO:0008006" key="13">
    <source>
        <dbReference type="Google" id="ProtNLM"/>
    </source>
</evidence>
<dbReference type="Pfam" id="PF00990">
    <property type="entry name" value="GGDEF"/>
    <property type="match status" value="1"/>
</dbReference>
<comment type="caution">
    <text evidence="11">The sequence shown here is derived from an EMBL/GenBank/DDBJ whole genome shotgun (WGS) entry which is preliminary data.</text>
</comment>
<dbReference type="PROSITE" id="PS50883">
    <property type="entry name" value="EAL"/>
    <property type="match status" value="1"/>
</dbReference>
<dbReference type="GO" id="GO:0005886">
    <property type="term" value="C:plasma membrane"/>
    <property type="evidence" value="ECO:0007669"/>
    <property type="project" value="UniProtKB-SubCell"/>
</dbReference>
<dbReference type="Pfam" id="PF00563">
    <property type="entry name" value="EAL"/>
    <property type="match status" value="1"/>
</dbReference>
<dbReference type="NCBIfam" id="TIGR00254">
    <property type="entry name" value="GGDEF"/>
    <property type="match status" value="1"/>
</dbReference>
<feature type="domain" description="PAS" evidence="7">
    <location>
        <begin position="375"/>
        <end position="445"/>
    </location>
</feature>
<evidence type="ECO:0000256" key="1">
    <source>
        <dbReference type="ARBA" id="ARBA00004651"/>
    </source>
</evidence>
<evidence type="ECO:0000259" key="9">
    <source>
        <dbReference type="PROSITE" id="PS50883"/>
    </source>
</evidence>
<dbReference type="InterPro" id="IPR001610">
    <property type="entry name" value="PAC"/>
</dbReference>
<dbReference type="PROSITE" id="PS50887">
    <property type="entry name" value="GGDEF"/>
    <property type="match status" value="1"/>
</dbReference>
<name>A0A1T1ASV6_RHOFE</name>
<dbReference type="SUPFAM" id="SSF141868">
    <property type="entry name" value="EAL domain-like"/>
    <property type="match status" value="1"/>
</dbReference>
<dbReference type="Gene3D" id="3.30.70.270">
    <property type="match status" value="1"/>
</dbReference>
<dbReference type="SMART" id="SM00091">
    <property type="entry name" value="PAS"/>
    <property type="match status" value="3"/>
</dbReference>
<evidence type="ECO:0000259" key="8">
    <source>
        <dbReference type="PROSITE" id="PS50113"/>
    </source>
</evidence>
<gene>
    <name evidence="11" type="ORF">RF819_10815</name>
</gene>
<sequence length="1201" mass="131777">MGLKFFQLRSLKTRVTVLTLLLFVVSIWSLAWYASRMLRTDMQEVMGEQQFATVSGIAREINDHLNNRQQALETIAKGISPKLLAKPSDLQAMLQQRPLLQLLFNGGVFVTGLDGVAVADVPHSAGRIGTSYMDRESVSIPLREGKTVIGKPAIGKKLGAPLFSITAPILASDGKTIGALVGTINLGQPNFLDQIAQTRYGKTGSYLLIARQHQLIITASDKTRVMQPSPAPALNTMHDRYMQGFEGYGVAVSSRGVLELSAAKAIPSANWIVVATLPAQEAFAPIDDMLQRLFLNAAVLTALAGMLTWWLISRLLQHQLAPMLSASRSLLHQNLSDQPAQVLPVHRPDEIGELIGGFNLLLESSARREQALVQSEARFRQLFEKNSSVMLLIEPSSGDIVDANAAALDYYGYAGQQLVGMNISVINTLPAEVVAEQRQSVLNGKRNYFIFSHRLASGEIRDVEVHSTPIETQGRKLLFSIIYDVHERVQAQKALQESEQNLAITLRSIGDAVIATDPAGRITRMNPTAEQLTGWPLVDAIHRPLAEVFRIVNSETRLTVPDPVQLVMARGHVVDLANHTVLLARDGQEYQIADSAAPIRDATGVIVGVVLVFSDVTESYQAELALRLSEQRYRSLLDHLSSGVVVHHPDRSILYANATAASLFGLTQDPTAGWSAQAQDWQLLQEDGTPMSSQDYPVNRVLASGESLKNYVVGVHHAGQPAPNWALCSAFPLRDAEQTLLQVVVTFTDITERKLQQSQLEHIAHFDALTNLPNRVLLADRLQLAMVQAQRRGQQLAVVFLDLDGFKNINDRHGHGVGDQLLISLAKAMKDALREGDTLARIGGDEFVAVLSDLDNLTNCVPMLTRLLEAAAAPVYLGELLLQASASLGVTFFPQTQEIDADQLLRQADQAMYQAKVAGKNRYHIFDAAQDTSIRGHHESLERIRLALAQDEFVLYYQPKVNMRRGQVVGVEALIRWQHPEKGLLAPAAFLPVIEDHPLAVAVGEWVIDTTLTQIERWHESGLDLRQVSVNVGARQLQQGDFVERLQFLLAKHPKVNPANLQIEVLETSALSDMALVSQVIEDCARFGVMFALDDFGTGYSSLTYLKRLHVNILKIDQSFVRDMLEDPDDLAILQGVIGLAAAFKRQVIAEGVETVAHGTALLQLGCELAQGYGIARPMPAAQLQAWAAAWQADAAWSELA</sequence>
<feature type="transmembrane region" description="Helical" evidence="6">
    <location>
        <begin position="293"/>
        <end position="312"/>
    </location>
</feature>
<keyword evidence="5 6" id="KW-0472">Membrane</keyword>
<dbReference type="Pfam" id="PF00989">
    <property type="entry name" value="PAS"/>
    <property type="match status" value="1"/>
</dbReference>
<feature type="domain" description="EAL" evidence="9">
    <location>
        <begin position="937"/>
        <end position="1192"/>
    </location>
</feature>
<evidence type="ECO:0000259" key="10">
    <source>
        <dbReference type="PROSITE" id="PS50887"/>
    </source>
</evidence>
<dbReference type="InterPro" id="IPR000700">
    <property type="entry name" value="PAS-assoc_C"/>
</dbReference>
<dbReference type="CDD" id="cd01949">
    <property type="entry name" value="GGDEF"/>
    <property type="match status" value="1"/>
</dbReference>
<feature type="domain" description="PAC" evidence="8">
    <location>
        <begin position="709"/>
        <end position="762"/>
    </location>
</feature>
<dbReference type="Pfam" id="PF02743">
    <property type="entry name" value="dCache_1"/>
    <property type="match status" value="1"/>
</dbReference>
<dbReference type="GO" id="GO:0003824">
    <property type="term" value="F:catalytic activity"/>
    <property type="evidence" value="ECO:0007669"/>
    <property type="project" value="UniProtKB-ARBA"/>
</dbReference>
<dbReference type="InterPro" id="IPR000014">
    <property type="entry name" value="PAS"/>
</dbReference>
<dbReference type="InterPro" id="IPR052155">
    <property type="entry name" value="Biofilm_reg_signaling"/>
</dbReference>
<dbReference type="InterPro" id="IPR000160">
    <property type="entry name" value="GGDEF_dom"/>
</dbReference>
<evidence type="ECO:0000313" key="12">
    <source>
        <dbReference type="Proteomes" id="UP000190750"/>
    </source>
</evidence>
<dbReference type="Gene3D" id="3.20.20.450">
    <property type="entry name" value="EAL domain"/>
    <property type="match status" value="1"/>
</dbReference>
<dbReference type="PANTHER" id="PTHR44757">
    <property type="entry name" value="DIGUANYLATE CYCLASE DGCP"/>
    <property type="match status" value="1"/>
</dbReference>
<keyword evidence="4 6" id="KW-1133">Transmembrane helix</keyword>
<accession>A0A1T1ASV6</accession>
<dbReference type="CDD" id="cd01948">
    <property type="entry name" value="EAL"/>
    <property type="match status" value="1"/>
</dbReference>
<dbReference type="SMART" id="SM00086">
    <property type="entry name" value="PAC"/>
    <property type="match status" value="3"/>
</dbReference>
<dbReference type="SMART" id="SM00052">
    <property type="entry name" value="EAL"/>
    <property type="match status" value="1"/>
</dbReference>
<dbReference type="STRING" id="28066.RF819_10815"/>
<keyword evidence="3 6" id="KW-0812">Transmembrane</keyword>
<protein>
    <recommendedName>
        <fullName evidence="13">Sensor domain-containing diguanylate cyclase</fullName>
    </recommendedName>
</protein>
<dbReference type="SUPFAM" id="SSF55073">
    <property type="entry name" value="Nucleotide cyclase"/>
    <property type="match status" value="1"/>
</dbReference>
<dbReference type="EMBL" id="MTJN01000002">
    <property type="protein sequence ID" value="OOV07157.1"/>
    <property type="molecule type" value="Genomic_DNA"/>
</dbReference>
<dbReference type="PANTHER" id="PTHR44757:SF2">
    <property type="entry name" value="BIOFILM ARCHITECTURE MAINTENANCE PROTEIN MBAA"/>
    <property type="match status" value="1"/>
</dbReference>
<dbReference type="InterPro" id="IPR043128">
    <property type="entry name" value="Rev_trsase/Diguanyl_cyclase"/>
</dbReference>
<feature type="domain" description="PAC" evidence="8">
    <location>
        <begin position="576"/>
        <end position="628"/>
    </location>
</feature>
<dbReference type="InterPro" id="IPR029787">
    <property type="entry name" value="Nucleotide_cyclase"/>
</dbReference>
<dbReference type="SUPFAM" id="SSF55785">
    <property type="entry name" value="PYP-like sensor domain (PAS domain)"/>
    <property type="match status" value="3"/>
</dbReference>
<dbReference type="AlphaFoldDB" id="A0A1T1ASV6"/>
<dbReference type="FunFam" id="3.30.70.270:FF:000001">
    <property type="entry name" value="Diguanylate cyclase domain protein"/>
    <property type="match status" value="1"/>
</dbReference>
<dbReference type="InterPro" id="IPR001633">
    <property type="entry name" value="EAL_dom"/>
</dbReference>
<dbReference type="CDD" id="cd00130">
    <property type="entry name" value="PAS"/>
    <property type="match status" value="3"/>
</dbReference>
<dbReference type="CDD" id="cd18774">
    <property type="entry name" value="PDC2_HK_sensor"/>
    <property type="match status" value="1"/>
</dbReference>
<keyword evidence="12" id="KW-1185">Reference proteome</keyword>
<feature type="transmembrane region" description="Helical" evidence="6">
    <location>
        <begin position="15"/>
        <end position="34"/>
    </location>
</feature>
<dbReference type="NCBIfam" id="TIGR00229">
    <property type="entry name" value="sensory_box"/>
    <property type="match status" value="3"/>
</dbReference>
<dbReference type="RefSeq" id="WP_207160763.1">
    <property type="nucleotide sequence ID" value="NZ_NRRK01000024.1"/>
</dbReference>
<dbReference type="Gene3D" id="3.30.450.20">
    <property type="entry name" value="PAS domain"/>
    <property type="match status" value="4"/>
</dbReference>